<reference evidence="1 2" key="1">
    <citation type="submission" date="2018-03" db="EMBL/GenBank/DDBJ databases">
        <title>Draft Genome Sequences of the Obligatory Marine Myxobacteria Enhygromyxa salina SWB007.</title>
        <authorList>
            <person name="Poehlein A."/>
            <person name="Moghaddam J.A."/>
            <person name="Harms H."/>
            <person name="Alanjari M."/>
            <person name="Koenig G.M."/>
            <person name="Daniel R."/>
            <person name="Schaeberle T.F."/>
        </authorList>
    </citation>
    <scope>NUCLEOTIDE SEQUENCE [LARGE SCALE GENOMIC DNA]</scope>
    <source>
        <strain evidence="1 2">SWB007</strain>
    </source>
</reference>
<evidence type="ECO:0000313" key="2">
    <source>
        <dbReference type="Proteomes" id="UP000238823"/>
    </source>
</evidence>
<protein>
    <submittedName>
        <fullName evidence="1">Uncharacterized protein</fullName>
    </submittedName>
</protein>
<gene>
    <name evidence="1" type="ORF">ENSA7_35720</name>
</gene>
<dbReference type="RefSeq" id="WP_146157826.1">
    <property type="nucleotide sequence ID" value="NZ_PVNL01000069.1"/>
</dbReference>
<evidence type="ECO:0000313" key="1">
    <source>
        <dbReference type="EMBL" id="PRQ06696.1"/>
    </source>
</evidence>
<comment type="caution">
    <text evidence="1">The sequence shown here is derived from an EMBL/GenBank/DDBJ whole genome shotgun (WGS) entry which is preliminary data.</text>
</comment>
<sequence length="126" mass="13507">MARFGGHDRASRFVLDPTTTPAEILGGREDFALLEIDATGRPVLQVLPGMIGELRIGVSRMTVAHMLVDPALTNRELGGARLPLPYGARIRIQCGPRTFVARVGGPPLMHTMLGAPATSRPQLARS</sequence>
<dbReference type="EMBL" id="PVNL01000069">
    <property type="protein sequence ID" value="PRQ06696.1"/>
    <property type="molecule type" value="Genomic_DNA"/>
</dbReference>
<organism evidence="1 2">
    <name type="scientific">Enhygromyxa salina</name>
    <dbReference type="NCBI Taxonomy" id="215803"/>
    <lineage>
        <taxon>Bacteria</taxon>
        <taxon>Pseudomonadati</taxon>
        <taxon>Myxococcota</taxon>
        <taxon>Polyangia</taxon>
        <taxon>Nannocystales</taxon>
        <taxon>Nannocystaceae</taxon>
        <taxon>Enhygromyxa</taxon>
    </lineage>
</organism>
<proteinExistence type="predicted"/>
<accession>A0A2S9YNN1</accession>
<dbReference type="AlphaFoldDB" id="A0A2S9YNN1"/>
<name>A0A2S9YNN1_9BACT</name>
<dbReference type="OrthoDB" id="9839054at2"/>
<dbReference type="Proteomes" id="UP000238823">
    <property type="component" value="Unassembled WGS sequence"/>
</dbReference>